<evidence type="ECO:0000256" key="8">
    <source>
        <dbReference type="SAM" id="MobiDB-lite"/>
    </source>
</evidence>
<name>R1D1C8_EMIHU</name>
<dbReference type="GeneID" id="17250766"/>
<dbReference type="GO" id="GO:0005739">
    <property type="term" value="C:mitochondrion"/>
    <property type="evidence" value="ECO:0007669"/>
    <property type="project" value="TreeGrafter"/>
</dbReference>
<protein>
    <recommendedName>
        <fullName evidence="6">2-oxoglutarate dehydrogenase, mitochondrial</fullName>
    </recommendedName>
    <alternativeName>
        <fullName evidence="7">2-oxoglutarate dehydrogenase complex component E1</fullName>
    </alternativeName>
</protein>
<evidence type="ECO:0000256" key="7">
    <source>
        <dbReference type="ARBA" id="ARBA00042984"/>
    </source>
</evidence>
<feature type="domain" description="2-oxoglutarate dehydrogenase E1 component N-terminal" evidence="9">
    <location>
        <begin position="165"/>
        <end position="204"/>
    </location>
</feature>
<organism evidence="10">
    <name type="scientific">Emiliania huxleyi</name>
    <name type="common">Coccolithophore</name>
    <name type="synonym">Pontosphaera huxleyi</name>
    <dbReference type="NCBI Taxonomy" id="2903"/>
    <lineage>
        <taxon>Eukaryota</taxon>
        <taxon>Haptista</taxon>
        <taxon>Haptophyta</taxon>
        <taxon>Prymnesiophyceae</taxon>
        <taxon>Isochrysidales</taxon>
        <taxon>Noelaerhabdaceae</taxon>
        <taxon>Emiliania</taxon>
    </lineage>
</organism>
<comment type="function">
    <text evidence="5">The 2-oxoglutarate dehydrogenase complex catalyzes the overall conversion of 2-oxoglutarate to succinyl-CoA and CO(2). It contains multiple copies of three enzymatic components: 2-oxoglutarate dehydrogenase (E1), dihydrolipoamide succinyltransferase (E2) and lipoamide dehydrogenase (E3).</text>
</comment>
<keyword evidence="4" id="KW-0786">Thiamine pyrophosphate</keyword>
<dbReference type="PANTHER" id="PTHR23152">
    <property type="entry name" value="2-OXOGLUTARATE DEHYDROGENASE"/>
    <property type="match status" value="1"/>
</dbReference>
<dbReference type="AlphaFoldDB" id="R1D1C8"/>
<dbReference type="GO" id="GO:0006099">
    <property type="term" value="P:tricarboxylic acid cycle"/>
    <property type="evidence" value="ECO:0007669"/>
    <property type="project" value="TreeGrafter"/>
</dbReference>
<evidence type="ECO:0000256" key="1">
    <source>
        <dbReference type="ARBA" id="ARBA00001964"/>
    </source>
</evidence>
<accession>R1D1C8</accession>
<dbReference type="KEGG" id="ehx:EMIHUDRAFT_125355"/>
<sequence>MLTLRPLHPPGAEALVGLACLLAVSLHERFKAVWRQSWYPERDGSTWVTARTQCSESDGALYDAHIRAVKLQAKTTGKAEVDLFHNLCWGHGKVALGRYPPELDGADAANLAFLLFADAERGRTGRPRGMQRAALRSAGRRGAAAARRGTARRPLSTKTAPHPFESFLSGTSSNYVEEMYAAYKASPESVHVSWRSVFAAMDKGVPAGAIFTPPPTINAGATLTSAAVAPADAAAAQDHVKVMQLVQAFQSRGHNICDLDPLGMYDADLDGSMPPELEL</sequence>
<feature type="non-terminal residue" evidence="10">
    <location>
        <position position="279"/>
    </location>
</feature>
<keyword evidence="3" id="KW-0560">Oxidoreductase</keyword>
<evidence type="ECO:0000313" key="10">
    <source>
        <dbReference type="EMBL" id="EOD04616.1"/>
    </source>
</evidence>
<evidence type="ECO:0000256" key="2">
    <source>
        <dbReference type="ARBA" id="ARBA00006936"/>
    </source>
</evidence>
<dbReference type="PANTHER" id="PTHR23152:SF4">
    <property type="entry name" value="2-OXOADIPATE DEHYDROGENASE COMPLEX COMPONENT E1"/>
    <property type="match status" value="1"/>
</dbReference>
<comment type="cofactor">
    <cofactor evidence="1">
        <name>thiamine diphosphate</name>
        <dbReference type="ChEBI" id="CHEBI:58937"/>
    </cofactor>
</comment>
<dbReference type="GO" id="GO:0030976">
    <property type="term" value="F:thiamine pyrophosphate binding"/>
    <property type="evidence" value="ECO:0007669"/>
    <property type="project" value="InterPro"/>
</dbReference>
<reference evidence="10" key="1">
    <citation type="submission" date="2012-07" db="EMBL/GenBank/DDBJ databases">
        <title>Genome variability drives Emilianias global distribution.</title>
        <authorList>
            <consortium name="DOE Joint Genome Institute"/>
            <person name="Read B."/>
            <person name="Kegel J."/>
            <person name="Klute M."/>
            <person name="Kuo A."/>
            <person name="Lefebvre S.C."/>
            <person name="Maumus F."/>
            <person name="Mayer C."/>
            <person name="Miller J."/>
            <person name="Allen A."/>
            <person name="Bidle K."/>
            <person name="Borodovsky M."/>
            <person name="Bowler C."/>
            <person name="Brownlee C."/>
            <person name="Claverie J.-M."/>
            <person name="Cock M."/>
            <person name="De Vargas C."/>
            <person name="Elias M."/>
            <person name="Frickenhaus S."/>
            <person name="Gladyshev V.N."/>
            <person name="Gonzalez K."/>
            <person name="Guda C."/>
            <person name="Hadaegh A."/>
            <person name="Herman E."/>
            <person name="Iglesias-Rodriguez D."/>
            <person name="Jones B."/>
            <person name="Lawson T."/>
            <person name="Leese F."/>
            <person name="Lin Y.-C."/>
            <person name="Lindquist E."/>
            <person name="Lobanov A."/>
            <person name="Lucas S."/>
            <person name="Malik S.-H.B."/>
            <person name="Marsh M.E."/>
            <person name="Mock T."/>
            <person name="Monier A."/>
            <person name="Moreau H."/>
            <person name="Mueller-Roeber B."/>
            <person name="Napier J."/>
            <person name="Ogata H."/>
            <person name="Parker M."/>
            <person name="Probert I."/>
            <person name="Quesneville H."/>
            <person name="Raines C."/>
            <person name="Rensing S."/>
            <person name="Riano-Pachon D.M."/>
            <person name="Richier S."/>
            <person name="Rokitta S."/>
            <person name="Salamov A."/>
            <person name="Sarno A.F."/>
            <person name="Schmutz J."/>
            <person name="Schroeder D."/>
            <person name="Shiraiwa Y."/>
            <person name="Soanes D.M."/>
            <person name="Valentin K."/>
            <person name="Van Der Giezen M."/>
            <person name="Van Der Peer Y."/>
            <person name="Vardi A."/>
            <person name="Verret F."/>
            <person name="Von Dassow P."/>
            <person name="Wheeler G."/>
            <person name="Williams B."/>
            <person name="Wilson W."/>
            <person name="Wolfe G."/>
            <person name="Wurch L.L."/>
            <person name="Young J."/>
            <person name="Dacks J.B."/>
            <person name="Delwiche C.F."/>
            <person name="Dyhrman S."/>
            <person name="Glockner G."/>
            <person name="John U."/>
            <person name="Richards T."/>
            <person name="Worden A.Z."/>
            <person name="Zhang X."/>
            <person name="Grigoriev I.V."/>
        </authorList>
    </citation>
    <scope>NUCLEOTIDE SEQUENCE</scope>
    <source>
        <strain evidence="10">CCMP1516</strain>
    </source>
</reference>
<evidence type="ECO:0000256" key="4">
    <source>
        <dbReference type="ARBA" id="ARBA00023052"/>
    </source>
</evidence>
<evidence type="ECO:0000256" key="6">
    <source>
        <dbReference type="ARBA" id="ARBA00040267"/>
    </source>
</evidence>
<dbReference type="InterPro" id="IPR011603">
    <property type="entry name" value="2oxoglutarate_DH_E1"/>
</dbReference>
<evidence type="ECO:0000259" key="9">
    <source>
        <dbReference type="Pfam" id="PF16078"/>
    </source>
</evidence>
<feature type="compositionally biased region" description="Low complexity" evidence="8">
    <location>
        <begin position="132"/>
        <end position="148"/>
    </location>
</feature>
<dbReference type="EMBL" id="KB870376">
    <property type="protein sequence ID" value="EOD04616.1"/>
    <property type="molecule type" value="Genomic_DNA"/>
</dbReference>
<feature type="region of interest" description="Disordered" evidence="8">
    <location>
        <begin position="124"/>
        <end position="163"/>
    </location>
</feature>
<dbReference type="RefSeq" id="XP_005757045.1">
    <property type="nucleotide sequence ID" value="XM_005756988.1"/>
</dbReference>
<evidence type="ECO:0000256" key="5">
    <source>
        <dbReference type="ARBA" id="ARBA00037426"/>
    </source>
</evidence>
<dbReference type="GO" id="GO:0004591">
    <property type="term" value="F:oxoglutarate dehydrogenase (succinyl-transferring) activity"/>
    <property type="evidence" value="ECO:0007669"/>
    <property type="project" value="TreeGrafter"/>
</dbReference>
<dbReference type="Pfam" id="PF16078">
    <property type="entry name" value="2-oxogl_dehyd_N"/>
    <property type="match status" value="1"/>
</dbReference>
<dbReference type="Gene3D" id="1.10.287.1150">
    <property type="entry name" value="TPP helical domain"/>
    <property type="match status" value="1"/>
</dbReference>
<dbReference type="InterPro" id="IPR032106">
    <property type="entry name" value="2-oxogl_dehyd_N"/>
</dbReference>
<dbReference type="HOGENOM" id="CLU_1003234_0_0_1"/>
<gene>
    <name evidence="10" type="ORF">EMIHUDRAFT_125355</name>
</gene>
<dbReference type="GO" id="GO:0045252">
    <property type="term" value="C:oxoglutarate dehydrogenase complex"/>
    <property type="evidence" value="ECO:0007669"/>
    <property type="project" value="TreeGrafter"/>
</dbReference>
<comment type="similarity">
    <text evidence="2">Belongs to the alpha-ketoglutarate dehydrogenase family.</text>
</comment>
<evidence type="ECO:0000256" key="3">
    <source>
        <dbReference type="ARBA" id="ARBA00023002"/>
    </source>
</evidence>
<proteinExistence type="inferred from homology"/>